<evidence type="ECO:0000313" key="3">
    <source>
        <dbReference type="Proteomes" id="UP001194746"/>
    </source>
</evidence>
<feature type="region of interest" description="Disordered" evidence="1">
    <location>
        <begin position="159"/>
        <end position="193"/>
    </location>
</feature>
<reference evidence="2" key="2">
    <citation type="submission" date="2020-02" db="EMBL/GenBank/DDBJ databases">
        <authorList>
            <person name="Gilchrist C.L.M."/>
            <person name="Chooi Y.-H."/>
        </authorList>
    </citation>
    <scope>NUCLEOTIDE SEQUENCE</scope>
    <source>
        <strain evidence="2">MST-FP2251</strain>
    </source>
</reference>
<keyword evidence="3" id="KW-1185">Reference proteome</keyword>
<gene>
    <name evidence="2" type="ORF">FE257_005554</name>
</gene>
<dbReference type="EMBL" id="VCAU01000024">
    <property type="protein sequence ID" value="KAF9890688.1"/>
    <property type="molecule type" value="Genomic_DNA"/>
</dbReference>
<comment type="caution">
    <text evidence="2">The sequence shown here is derived from an EMBL/GenBank/DDBJ whole genome shotgun (WGS) entry which is preliminary data.</text>
</comment>
<feature type="compositionally biased region" description="Low complexity" evidence="1">
    <location>
        <begin position="182"/>
        <end position="193"/>
    </location>
</feature>
<accession>A0AAD4CRY0</accession>
<protein>
    <submittedName>
        <fullName evidence="2">Uncharacterized protein</fullName>
    </submittedName>
</protein>
<reference evidence="2" key="1">
    <citation type="journal article" date="2019" name="Beilstein J. Org. Chem.">
        <title>Nanangenines: drimane sesquiterpenoids as the dominant metabolite cohort of a novel Australian fungus, Aspergillus nanangensis.</title>
        <authorList>
            <person name="Lacey H.J."/>
            <person name="Gilchrist C.L.M."/>
            <person name="Crombie A."/>
            <person name="Kalaitzis J.A."/>
            <person name="Vuong D."/>
            <person name="Rutledge P.J."/>
            <person name="Turner P."/>
            <person name="Pitt J.I."/>
            <person name="Lacey E."/>
            <person name="Chooi Y.H."/>
            <person name="Piggott A.M."/>
        </authorList>
    </citation>
    <scope>NUCLEOTIDE SEQUENCE</scope>
    <source>
        <strain evidence="2">MST-FP2251</strain>
    </source>
</reference>
<name>A0AAD4CRY0_ASPNN</name>
<proteinExistence type="predicted"/>
<evidence type="ECO:0000313" key="2">
    <source>
        <dbReference type="EMBL" id="KAF9890688.1"/>
    </source>
</evidence>
<dbReference type="Proteomes" id="UP001194746">
    <property type="component" value="Unassembled WGS sequence"/>
</dbReference>
<feature type="compositionally biased region" description="Basic residues" evidence="1">
    <location>
        <begin position="170"/>
        <end position="181"/>
    </location>
</feature>
<dbReference type="AlphaFoldDB" id="A0AAD4CRY0"/>
<organism evidence="2 3">
    <name type="scientific">Aspergillus nanangensis</name>
    <dbReference type="NCBI Taxonomy" id="2582783"/>
    <lineage>
        <taxon>Eukaryota</taxon>
        <taxon>Fungi</taxon>
        <taxon>Dikarya</taxon>
        <taxon>Ascomycota</taxon>
        <taxon>Pezizomycotina</taxon>
        <taxon>Eurotiomycetes</taxon>
        <taxon>Eurotiomycetidae</taxon>
        <taxon>Eurotiales</taxon>
        <taxon>Aspergillaceae</taxon>
        <taxon>Aspergillus</taxon>
        <taxon>Aspergillus subgen. Circumdati</taxon>
    </lineage>
</organism>
<feature type="region of interest" description="Disordered" evidence="1">
    <location>
        <begin position="28"/>
        <end position="53"/>
    </location>
</feature>
<sequence length="282" mass="31164">MQKRSRNTVWKDQWPTYMLELPKRTSITSDSLGEQGGVADITSPDPSATHHHPLWRCDRTAHSASQDRPMSQTVAETRLSKFAVSDSDANIARTSLSPSPFDRVNDELGPSQLLLAIIRSNPVANDDGAPLGVGMVKGVITLRRSRQWTPMPALSKWRRNALKSTSSSRSSKRRLTARRGKPSSPCAAPSSKSITTSSWLCNTRRCPAPLADKVRNAYANVALRRPSLSGVVASPSPKIARSYIDLHLSGLFHHDAFCRDRPRLLESRLLVVWFTRGGNGLY</sequence>
<evidence type="ECO:0000256" key="1">
    <source>
        <dbReference type="SAM" id="MobiDB-lite"/>
    </source>
</evidence>